<comment type="caution">
    <text evidence="1">The sequence shown here is derived from an EMBL/GenBank/DDBJ whole genome shotgun (WGS) entry which is preliminary data.</text>
</comment>
<protein>
    <submittedName>
        <fullName evidence="1">Uncharacterized protein</fullName>
    </submittedName>
</protein>
<dbReference type="Proteomes" id="UP001497680">
    <property type="component" value="Unassembled WGS sequence"/>
</dbReference>
<gene>
    <name evidence="1" type="ORF">F4821DRAFT_241200</name>
</gene>
<name>A0ACC0CYE2_9PEZI</name>
<evidence type="ECO:0000313" key="2">
    <source>
        <dbReference type="Proteomes" id="UP001497680"/>
    </source>
</evidence>
<reference evidence="1 2" key="1">
    <citation type="journal article" date="2022" name="New Phytol.">
        <title>Ecological generalism drives hyperdiversity of secondary metabolite gene clusters in xylarialean endophytes.</title>
        <authorList>
            <person name="Franco M.E.E."/>
            <person name="Wisecaver J.H."/>
            <person name="Arnold A.E."/>
            <person name="Ju Y.M."/>
            <person name="Slot J.C."/>
            <person name="Ahrendt S."/>
            <person name="Moore L.P."/>
            <person name="Eastman K.E."/>
            <person name="Scott K."/>
            <person name="Konkel Z."/>
            <person name="Mondo S.J."/>
            <person name="Kuo A."/>
            <person name="Hayes R.D."/>
            <person name="Haridas S."/>
            <person name="Andreopoulos B."/>
            <person name="Riley R."/>
            <person name="LaButti K."/>
            <person name="Pangilinan J."/>
            <person name="Lipzen A."/>
            <person name="Amirebrahimi M."/>
            <person name="Yan J."/>
            <person name="Adam C."/>
            <person name="Keymanesh K."/>
            <person name="Ng V."/>
            <person name="Louie K."/>
            <person name="Northen T."/>
            <person name="Drula E."/>
            <person name="Henrissat B."/>
            <person name="Hsieh H.M."/>
            <person name="Youens-Clark K."/>
            <person name="Lutzoni F."/>
            <person name="Miadlikowska J."/>
            <person name="Eastwood D.C."/>
            <person name="Hamelin R.C."/>
            <person name="Grigoriev I.V."/>
            <person name="U'Ren J.M."/>
        </authorList>
    </citation>
    <scope>NUCLEOTIDE SEQUENCE [LARGE SCALE GENOMIC DNA]</scope>
    <source>
        <strain evidence="1 2">ER1909</strain>
    </source>
</reference>
<keyword evidence="2" id="KW-1185">Reference proteome</keyword>
<proteinExistence type="predicted"/>
<evidence type="ECO:0000313" key="1">
    <source>
        <dbReference type="EMBL" id="KAI6085296.1"/>
    </source>
</evidence>
<dbReference type="EMBL" id="MU394327">
    <property type="protein sequence ID" value="KAI6085296.1"/>
    <property type="molecule type" value="Genomic_DNA"/>
</dbReference>
<organism evidence="1 2">
    <name type="scientific">Hypoxylon rubiginosum</name>
    <dbReference type="NCBI Taxonomy" id="110542"/>
    <lineage>
        <taxon>Eukaryota</taxon>
        <taxon>Fungi</taxon>
        <taxon>Dikarya</taxon>
        <taxon>Ascomycota</taxon>
        <taxon>Pezizomycotina</taxon>
        <taxon>Sordariomycetes</taxon>
        <taxon>Xylariomycetidae</taxon>
        <taxon>Xylariales</taxon>
        <taxon>Hypoxylaceae</taxon>
        <taxon>Hypoxylon</taxon>
    </lineage>
</organism>
<accession>A0ACC0CYE2</accession>
<sequence>MASLQPEPTYTVFVRLPFPRGDFVDPPPANWDSSKDEALWSIVSRLSKTEIDWSDIAYQFEVTVDFLLQQVAWLTERHASQVRAQMRKAAAAAKGSSAPSPQPGPEGPFAAAEPMRRTGSGDRPAARAPSALSIRKDSPLPRNDGSLPGTPLRSTPRPAATRTSSSNTAVYTTRNLGGSSKAAPAPSSAKPGSVEAQRRRLSSLPIATSVDDQEDPDPDNDPDNDDDPPSPSPVESSSDASSSSSSSPAQSRIIRRPPRFGQGADAASKFADDDDDDDDDAEPAFLPYKMQPESSGGSGQHDLSATLRGNPRGAGDYSSRRHGHGHGHSLKGSSGRDRHHHRIHHSQTSDSSASSATTPLKSVSSDQSRPSASGPLSPRRTMELATGRSPGGNKGKAAATYSRDSDGTPSMGSSFSDLDDASVTQSALEEALASKMQDGTIGSLRGTISAAFRGSRYLPSKGNP</sequence>